<dbReference type="Proteomes" id="UP000634136">
    <property type="component" value="Unassembled WGS sequence"/>
</dbReference>
<accession>A0A835C4K4</accession>
<dbReference type="EMBL" id="JAAIUW010000005">
    <property type="protein sequence ID" value="KAF7832394.1"/>
    <property type="molecule type" value="Genomic_DNA"/>
</dbReference>
<evidence type="ECO:0000313" key="1">
    <source>
        <dbReference type="EMBL" id="KAF7832394.1"/>
    </source>
</evidence>
<protein>
    <submittedName>
        <fullName evidence="1">Uncharacterized protein</fullName>
    </submittedName>
</protein>
<keyword evidence="2" id="KW-1185">Reference proteome</keyword>
<sequence length="22" mass="2667">MATPKWWPILGKQIHGQCRFRI</sequence>
<dbReference type="AlphaFoldDB" id="A0A835C4K4"/>
<evidence type="ECO:0000313" key="2">
    <source>
        <dbReference type="Proteomes" id="UP000634136"/>
    </source>
</evidence>
<gene>
    <name evidence="1" type="ORF">G2W53_014727</name>
</gene>
<organism evidence="1 2">
    <name type="scientific">Senna tora</name>
    <dbReference type="NCBI Taxonomy" id="362788"/>
    <lineage>
        <taxon>Eukaryota</taxon>
        <taxon>Viridiplantae</taxon>
        <taxon>Streptophyta</taxon>
        <taxon>Embryophyta</taxon>
        <taxon>Tracheophyta</taxon>
        <taxon>Spermatophyta</taxon>
        <taxon>Magnoliopsida</taxon>
        <taxon>eudicotyledons</taxon>
        <taxon>Gunneridae</taxon>
        <taxon>Pentapetalae</taxon>
        <taxon>rosids</taxon>
        <taxon>fabids</taxon>
        <taxon>Fabales</taxon>
        <taxon>Fabaceae</taxon>
        <taxon>Caesalpinioideae</taxon>
        <taxon>Cassia clade</taxon>
        <taxon>Senna</taxon>
    </lineage>
</organism>
<reference evidence="1" key="1">
    <citation type="submission" date="2020-09" db="EMBL/GenBank/DDBJ databases">
        <title>Genome-Enabled Discovery of Anthraquinone Biosynthesis in Senna tora.</title>
        <authorList>
            <person name="Kang S.-H."/>
            <person name="Pandey R.P."/>
            <person name="Lee C.-M."/>
            <person name="Sim J.-S."/>
            <person name="Jeong J.-T."/>
            <person name="Choi B.-S."/>
            <person name="Jung M."/>
            <person name="Ginzburg D."/>
            <person name="Zhao K."/>
            <person name="Won S.Y."/>
            <person name="Oh T.-J."/>
            <person name="Yu Y."/>
            <person name="Kim N.-H."/>
            <person name="Lee O.R."/>
            <person name="Lee T.-H."/>
            <person name="Bashyal P."/>
            <person name="Kim T.-S."/>
            <person name="Lee W.-H."/>
            <person name="Kawkins C."/>
            <person name="Kim C.-K."/>
            <person name="Kim J.S."/>
            <person name="Ahn B.O."/>
            <person name="Rhee S.Y."/>
            <person name="Sohng J.K."/>
        </authorList>
    </citation>
    <scope>NUCLEOTIDE SEQUENCE</scope>
    <source>
        <tissue evidence="1">Leaf</tissue>
    </source>
</reference>
<name>A0A835C4K4_9FABA</name>
<comment type="caution">
    <text evidence="1">The sequence shown here is derived from an EMBL/GenBank/DDBJ whole genome shotgun (WGS) entry which is preliminary data.</text>
</comment>
<proteinExistence type="predicted"/>